<comment type="caution">
    <text evidence="1">The sequence shown here is derived from an EMBL/GenBank/DDBJ whole genome shotgun (WGS) entry which is preliminary data.</text>
</comment>
<evidence type="ECO:0000313" key="2">
    <source>
        <dbReference type="Proteomes" id="UP000249577"/>
    </source>
</evidence>
<reference evidence="1 2" key="1">
    <citation type="submission" date="2017-08" db="EMBL/GenBank/DDBJ databases">
        <title>Infants hospitalized years apart are colonized by the same room-sourced microbial strains.</title>
        <authorList>
            <person name="Brooks B."/>
            <person name="Olm M.R."/>
            <person name="Firek B.A."/>
            <person name="Baker R."/>
            <person name="Thomas B.C."/>
            <person name="Morowitz M.J."/>
            <person name="Banfield J.F."/>
        </authorList>
    </citation>
    <scope>NUCLEOTIDE SEQUENCE [LARGE SCALE GENOMIC DNA]</scope>
    <source>
        <strain evidence="1">S2_005_003_R2_43</strain>
    </source>
</reference>
<accession>A0A2W5M8T1</accession>
<dbReference type="PANTHER" id="PTHR35519:SF2">
    <property type="entry name" value="PH DOMAIN PROTEIN"/>
    <property type="match status" value="1"/>
</dbReference>
<name>A0A2W5M8T1_ANCNO</name>
<dbReference type="Proteomes" id="UP000249577">
    <property type="component" value="Unassembled WGS sequence"/>
</dbReference>
<dbReference type="AlphaFoldDB" id="A0A2W5M8T1"/>
<dbReference type="EMBL" id="QFPN01000004">
    <property type="protein sequence ID" value="PZQ16207.1"/>
    <property type="molecule type" value="Genomic_DNA"/>
</dbReference>
<sequence length="127" mass="13743">MSAASAAGFAGRIEVDDREATLRSLERLADLLDSRWRVPGTGLRFGVDPIVNFVPVAGPLSTALVSAYMIKRASDLGAPGHVLARMVGNVALDSVVGSIPVVGWAFDFANKANRRNMRMLRRHFGHR</sequence>
<proteinExistence type="predicted"/>
<organism evidence="1 2">
    <name type="scientific">Ancylobacter novellus</name>
    <name type="common">Thiobacillus novellus</name>
    <dbReference type="NCBI Taxonomy" id="921"/>
    <lineage>
        <taxon>Bacteria</taxon>
        <taxon>Pseudomonadati</taxon>
        <taxon>Pseudomonadota</taxon>
        <taxon>Alphaproteobacteria</taxon>
        <taxon>Hyphomicrobiales</taxon>
        <taxon>Xanthobacteraceae</taxon>
        <taxon>Ancylobacter</taxon>
    </lineage>
</organism>
<evidence type="ECO:0000313" key="1">
    <source>
        <dbReference type="EMBL" id="PZQ16207.1"/>
    </source>
</evidence>
<protein>
    <submittedName>
        <fullName evidence="1">DUF4112 domain-containing protein</fullName>
    </submittedName>
</protein>
<gene>
    <name evidence="1" type="ORF">DI565_10505</name>
</gene>
<dbReference type="PANTHER" id="PTHR35519">
    <property type="entry name" value="MEMBRANE PROTEINS"/>
    <property type="match status" value="1"/>
</dbReference>
<dbReference type="Pfam" id="PF13430">
    <property type="entry name" value="DUF4112"/>
    <property type="match status" value="1"/>
</dbReference>
<dbReference type="InterPro" id="IPR025187">
    <property type="entry name" value="DUF4112"/>
</dbReference>